<dbReference type="GO" id="GO:0008270">
    <property type="term" value="F:zinc ion binding"/>
    <property type="evidence" value="ECO:0007669"/>
    <property type="project" value="UniProtKB-UniRule"/>
</dbReference>
<dbReference type="GO" id="GO:0005829">
    <property type="term" value="C:cytosol"/>
    <property type="evidence" value="ECO:0007669"/>
    <property type="project" value="TreeGrafter"/>
</dbReference>
<feature type="short sequence motif" description="'HIGH' region" evidence="10">
    <location>
        <begin position="57"/>
        <end position="67"/>
    </location>
</feature>
<dbReference type="GO" id="GO:0000049">
    <property type="term" value="F:tRNA binding"/>
    <property type="evidence" value="ECO:0007669"/>
    <property type="project" value="InterPro"/>
</dbReference>
<dbReference type="InterPro" id="IPR013155">
    <property type="entry name" value="M/V/L/I-tRNA-synth_anticd-bd"/>
</dbReference>
<dbReference type="SUPFAM" id="SSF47323">
    <property type="entry name" value="Anticodon-binding domain of a subclass of class I aminoacyl-tRNA synthetases"/>
    <property type="match status" value="1"/>
</dbReference>
<comment type="function">
    <text evidence="8 10">Catalyzes the attachment of isoleucine to tRNA(Ile). As IleRS can inadvertently accommodate and process structurally similar amino acids such as valine, to avoid such errors it has two additional distinct tRNA(Ile)-dependent editing activities. One activity is designated as 'pretransfer' editing and involves the hydrolysis of activated Val-AMP. The other activity is designated 'posttransfer' editing and involves deacylation of mischarged Val-tRNA(Ile).</text>
</comment>
<dbReference type="STRING" id="315358.SERIO_v1c07510"/>
<dbReference type="SUPFAM" id="SSF50677">
    <property type="entry name" value="ValRS/IleRS/LeuRS editing domain"/>
    <property type="match status" value="1"/>
</dbReference>
<dbReference type="RefSeq" id="WP_047791534.1">
    <property type="nucleotide sequence ID" value="NZ_CP011856.1"/>
</dbReference>
<dbReference type="PATRIC" id="fig|743698.3.peg.754"/>
<gene>
    <name evidence="10 14" type="primary">ileS</name>
    <name evidence="14" type="ORF">SERIO_v1c07510</name>
</gene>
<feature type="binding site" evidence="10">
    <location>
        <position position="550"/>
    </location>
    <ligand>
        <name>L-isoleucyl-5'-AMP</name>
        <dbReference type="ChEBI" id="CHEBI:178002"/>
    </ligand>
</feature>
<dbReference type="CDD" id="cd00818">
    <property type="entry name" value="IleRS_core"/>
    <property type="match status" value="1"/>
</dbReference>
<dbReference type="NCBIfam" id="TIGR00392">
    <property type="entry name" value="ileS"/>
    <property type="match status" value="1"/>
</dbReference>
<evidence type="ECO:0000256" key="7">
    <source>
        <dbReference type="ARBA" id="ARBA00023146"/>
    </source>
</evidence>
<dbReference type="Gene3D" id="1.10.10.830">
    <property type="entry name" value="Ile-tRNA synthetase CP2 domain-like"/>
    <property type="match status" value="1"/>
</dbReference>
<dbReference type="FunFam" id="3.40.50.620:FF:000152">
    <property type="entry name" value="Isoleucine--tRNA ligase"/>
    <property type="match status" value="1"/>
</dbReference>
<evidence type="ECO:0000256" key="10">
    <source>
        <dbReference type="HAMAP-Rule" id="MF_02002"/>
    </source>
</evidence>
<feature type="binding site" evidence="10">
    <location>
        <position position="881"/>
    </location>
    <ligand>
        <name>Zn(2+)</name>
        <dbReference type="ChEBI" id="CHEBI:29105"/>
    </ligand>
</feature>
<evidence type="ECO:0000313" key="15">
    <source>
        <dbReference type="Proteomes" id="UP000035661"/>
    </source>
</evidence>
<evidence type="ECO:0000256" key="3">
    <source>
        <dbReference type="ARBA" id="ARBA00022598"/>
    </source>
</evidence>
<dbReference type="EC" id="6.1.1.5" evidence="10"/>
<reference evidence="15" key="2">
    <citation type="submission" date="2015-06" db="EMBL/GenBank/DDBJ databases">
        <title>Complete genome sequence of Spiroplasma eriocheiris TDA-040725-5 (DSM 21848).</title>
        <authorList>
            <person name="Lo W.-S."/>
            <person name="Kuo C.-H."/>
        </authorList>
    </citation>
    <scope>NUCLEOTIDE SEQUENCE [LARGE SCALE GENOMIC DNA]</scope>
    <source>
        <strain evidence="15">TDA-040725-5</strain>
    </source>
</reference>
<dbReference type="GO" id="GO:0005524">
    <property type="term" value="F:ATP binding"/>
    <property type="evidence" value="ECO:0007669"/>
    <property type="project" value="UniProtKB-UniRule"/>
</dbReference>
<comment type="cofactor">
    <cofactor evidence="10">
        <name>Zn(2+)</name>
        <dbReference type="ChEBI" id="CHEBI:29105"/>
    </cofactor>
    <text evidence="10">Binds 1 zinc ion per subunit.</text>
</comment>
<dbReference type="InterPro" id="IPR009080">
    <property type="entry name" value="tRNAsynth_Ia_anticodon-bd"/>
</dbReference>
<evidence type="ECO:0000256" key="2">
    <source>
        <dbReference type="ARBA" id="ARBA00022490"/>
    </source>
</evidence>
<reference evidence="14 15" key="1">
    <citation type="journal article" date="2015" name="Genome Biol. Evol.">
        <title>Found and Lost: The Fates of Horizontally Acquired Genes in Arthropod-Symbiotic Spiroplasma.</title>
        <authorList>
            <person name="Lo W.S."/>
            <person name="Gasparich G.E."/>
            <person name="Kuo C.H."/>
        </authorList>
    </citation>
    <scope>NUCLEOTIDE SEQUENCE [LARGE SCALE GENOMIC DNA]</scope>
    <source>
        <strain evidence="15">TDA-040725-5</strain>
    </source>
</reference>
<evidence type="ECO:0000313" key="14">
    <source>
        <dbReference type="EMBL" id="AKM54313.1"/>
    </source>
</evidence>
<keyword evidence="15" id="KW-1185">Reference proteome</keyword>
<feature type="binding site" evidence="10">
    <location>
        <position position="594"/>
    </location>
    <ligand>
        <name>ATP</name>
        <dbReference type="ChEBI" id="CHEBI:30616"/>
    </ligand>
</feature>
<comment type="subunit">
    <text evidence="10">Monomer.</text>
</comment>
<dbReference type="EMBL" id="CP011856">
    <property type="protein sequence ID" value="AKM54313.1"/>
    <property type="molecule type" value="Genomic_DNA"/>
</dbReference>
<dbReference type="GO" id="GO:0006428">
    <property type="term" value="P:isoleucyl-tRNA aminoacylation"/>
    <property type="evidence" value="ECO:0007669"/>
    <property type="project" value="UniProtKB-UniRule"/>
</dbReference>
<comment type="subcellular location">
    <subcellularLocation>
        <location evidence="10">Cytoplasm</location>
    </subcellularLocation>
</comment>
<evidence type="ECO:0000256" key="8">
    <source>
        <dbReference type="ARBA" id="ARBA00025217"/>
    </source>
</evidence>
<dbReference type="CDD" id="cd07960">
    <property type="entry name" value="Anticodon_Ia_Ile_BEm"/>
    <property type="match status" value="1"/>
</dbReference>
<keyword evidence="4 10" id="KW-0547">Nucleotide-binding</keyword>
<accession>A0A0H3XHS0</accession>
<evidence type="ECO:0000256" key="9">
    <source>
        <dbReference type="ARBA" id="ARBA00048359"/>
    </source>
</evidence>
<organism evidence="14 15">
    <name type="scientific">Spiroplasma eriocheiris</name>
    <dbReference type="NCBI Taxonomy" id="315358"/>
    <lineage>
        <taxon>Bacteria</taxon>
        <taxon>Bacillati</taxon>
        <taxon>Mycoplasmatota</taxon>
        <taxon>Mollicutes</taxon>
        <taxon>Entomoplasmatales</taxon>
        <taxon>Spiroplasmataceae</taxon>
        <taxon>Spiroplasma</taxon>
    </lineage>
</organism>
<evidence type="ECO:0000256" key="4">
    <source>
        <dbReference type="ARBA" id="ARBA00022741"/>
    </source>
</evidence>
<dbReference type="SUPFAM" id="SSF52374">
    <property type="entry name" value="Nucleotidylyl transferase"/>
    <property type="match status" value="1"/>
</dbReference>
<dbReference type="Gene3D" id="3.40.50.620">
    <property type="entry name" value="HUPs"/>
    <property type="match status" value="2"/>
</dbReference>
<keyword evidence="3 10" id="KW-0436">Ligase</keyword>
<dbReference type="PRINTS" id="PR00984">
    <property type="entry name" value="TRNASYNTHILE"/>
</dbReference>
<dbReference type="Pfam" id="PF00133">
    <property type="entry name" value="tRNA-synt_1"/>
    <property type="match status" value="1"/>
</dbReference>
<dbReference type="PANTHER" id="PTHR42765:SF1">
    <property type="entry name" value="ISOLEUCINE--TRNA LIGASE, MITOCHONDRIAL"/>
    <property type="match status" value="1"/>
</dbReference>
<feature type="binding site" evidence="10">
    <location>
        <position position="895"/>
    </location>
    <ligand>
        <name>Zn(2+)</name>
        <dbReference type="ChEBI" id="CHEBI:29105"/>
    </ligand>
</feature>
<dbReference type="InterPro" id="IPR001412">
    <property type="entry name" value="aa-tRNA-synth_I_CS"/>
</dbReference>
<dbReference type="InterPro" id="IPR009008">
    <property type="entry name" value="Val/Leu/Ile-tRNA-synth_edit"/>
</dbReference>
<dbReference type="InterPro" id="IPR002300">
    <property type="entry name" value="aa-tRNA-synth_Ia"/>
</dbReference>
<dbReference type="InterPro" id="IPR033708">
    <property type="entry name" value="Anticodon_Ile_BEm"/>
</dbReference>
<feature type="binding site" evidence="10">
    <location>
        <position position="898"/>
    </location>
    <ligand>
        <name>Zn(2+)</name>
        <dbReference type="ChEBI" id="CHEBI:29105"/>
    </ligand>
</feature>
<feature type="domain" description="Aminoacyl-tRNA synthetase class Ia" evidence="11">
    <location>
        <begin position="27"/>
        <end position="629"/>
    </location>
</feature>
<sequence>MNYKDTLLMPTTLFEMKANLNTKEPTIQQEWLATNLVNQILTKNKKHHQFILHDGPPYANGNLHVGHSLNKILKDFIVRYYTNKGYYAPWICGWDTHGLPIESAVVNSGVDRKATPPGEFREICQQYALNQINNQISQFSRLGLLTDFNDKYVTLDLDYEISQLELFKTMVEKNLVYRYLKPVYWSPTSESALAEAEIEYEDVTTPSIYVTFKVIKGNKHLAPNSKIIIWTTTPWTIPMNQLLAVGEKISYSVVKIDEQEYVVASDLLATVSATMGWTDFHVVKEISGKDLVGIETEHAWNSGLISKVVAGHHVTTDSGTGIVHIASGFGEDDYLIAKANGVEIYAPLDDQGKYTMEINDPSLVGVFYEDANKIIGQKLEQTGHLLKLKFIKHRQGIDWRTKKPIIYRATAQWFVSIEKLKPQLLKEIKKVNWNPEWAQKRMLDMIANRDDWCISRQRLWGVPIIAFYDENNNPQFSLELIDHVLKLFKQEQTTNIWFTWSADQLLPTAYQHKGWRKEQDIMDVWFDSGVSNLAVIKNRHLNYPVDVYLEGNDQFRGWFNSSLITAVIDNNHAPYKTVLSHGFVNDEKGRKMSKSLGNTISPLDIVDEYGSDILRMWVASVDYTDDVKIGPEIIKQCAESYRKIRNTLRFILTNLSDFNVDKDSTDQLAEVDLYTLHLTQQFKKKVDNAYEDYNFNNVYILINNFVINTLSKFYLDFIKDILYIEKAKAPRRCAVQTTLYHIYRTLIDVLKPLLPHTVEEAHRFINYDRKAPSVHLEAEHEVPVVVNDNLIVKWDKVLRLRDDVNKELEVQREAKAIKKSLACQLTIYLQPDYQELQDIEDLHQIFIVSEIIFTNNKEGLTSYPTSYLKVQEKVGHKCARCWMIVDKLSENNEICQRCFDVLYK</sequence>
<dbReference type="GO" id="GO:0002161">
    <property type="term" value="F:aminoacyl-tRNA deacylase activity"/>
    <property type="evidence" value="ECO:0007669"/>
    <property type="project" value="InterPro"/>
</dbReference>
<feature type="domain" description="Zinc finger FPG/IleRS-type" evidence="12">
    <location>
        <begin position="875"/>
        <end position="901"/>
    </location>
</feature>
<evidence type="ECO:0000259" key="12">
    <source>
        <dbReference type="Pfam" id="PF06827"/>
    </source>
</evidence>
<comment type="similarity">
    <text evidence="1 10">Belongs to the class-I aminoacyl-tRNA synthetase family. IleS type 1 subfamily.</text>
</comment>
<keyword evidence="5 10" id="KW-0067">ATP-binding</keyword>
<feature type="domain" description="Methionyl/Valyl/Leucyl/Isoleucyl-tRNA synthetase anticodon-binding" evidence="13">
    <location>
        <begin position="672"/>
        <end position="826"/>
    </location>
</feature>
<evidence type="ECO:0000256" key="6">
    <source>
        <dbReference type="ARBA" id="ARBA00022917"/>
    </source>
</evidence>
<dbReference type="Gene3D" id="3.90.740.10">
    <property type="entry name" value="Valyl/Leucyl/Isoleucyl-tRNA synthetase, editing domain"/>
    <property type="match status" value="1"/>
</dbReference>
<dbReference type="PROSITE" id="PS00178">
    <property type="entry name" value="AA_TRNA_LIGASE_I"/>
    <property type="match status" value="1"/>
</dbReference>
<feature type="binding site" evidence="10">
    <location>
        <position position="878"/>
    </location>
    <ligand>
        <name>Zn(2+)</name>
        <dbReference type="ChEBI" id="CHEBI:29105"/>
    </ligand>
</feature>
<name>A0A0H3XHS0_9MOLU</name>
<protein>
    <recommendedName>
        <fullName evidence="10">Isoleucine--tRNA ligase</fullName>
        <ecNumber evidence="10">6.1.1.5</ecNumber>
    </recommendedName>
    <alternativeName>
        <fullName evidence="10">Isoleucyl-tRNA synthetase</fullName>
        <shortName evidence="10">IleRS</shortName>
    </alternativeName>
</protein>
<dbReference type="InterPro" id="IPR014729">
    <property type="entry name" value="Rossmann-like_a/b/a_fold"/>
</dbReference>
<proteinExistence type="inferred from homology"/>
<dbReference type="GO" id="GO:0004822">
    <property type="term" value="F:isoleucine-tRNA ligase activity"/>
    <property type="evidence" value="ECO:0007669"/>
    <property type="project" value="UniProtKB-UniRule"/>
</dbReference>
<evidence type="ECO:0000256" key="5">
    <source>
        <dbReference type="ARBA" id="ARBA00022840"/>
    </source>
</evidence>
<keyword evidence="6 10" id="KW-0648">Protein biosynthesis</keyword>
<dbReference type="Gene3D" id="1.10.730.20">
    <property type="match status" value="1"/>
</dbReference>
<dbReference type="InterPro" id="IPR050081">
    <property type="entry name" value="Ile-tRNA_ligase"/>
</dbReference>
<keyword evidence="10" id="KW-0862">Zinc</keyword>
<feature type="short sequence motif" description="'KMSKS' region" evidence="10">
    <location>
        <begin position="591"/>
        <end position="595"/>
    </location>
</feature>
<dbReference type="AlphaFoldDB" id="A0A0H3XHS0"/>
<keyword evidence="7 10" id="KW-0030">Aminoacyl-tRNA synthetase</keyword>
<comment type="domain">
    <text evidence="10">IleRS has two distinct active sites: one for aminoacylation and one for editing. The misactivated valine is translocated from the active site to the editing site, which sterically excludes the correctly activated isoleucine. The single editing site contains two valyl binding pockets, one specific for each substrate (Val-AMP or Val-tRNA(Ile)).</text>
</comment>
<evidence type="ECO:0000259" key="11">
    <source>
        <dbReference type="Pfam" id="PF00133"/>
    </source>
</evidence>
<comment type="catalytic activity">
    <reaction evidence="9 10">
        <text>tRNA(Ile) + L-isoleucine + ATP = L-isoleucyl-tRNA(Ile) + AMP + diphosphate</text>
        <dbReference type="Rhea" id="RHEA:11060"/>
        <dbReference type="Rhea" id="RHEA-COMP:9666"/>
        <dbReference type="Rhea" id="RHEA-COMP:9695"/>
        <dbReference type="ChEBI" id="CHEBI:30616"/>
        <dbReference type="ChEBI" id="CHEBI:33019"/>
        <dbReference type="ChEBI" id="CHEBI:58045"/>
        <dbReference type="ChEBI" id="CHEBI:78442"/>
        <dbReference type="ChEBI" id="CHEBI:78528"/>
        <dbReference type="ChEBI" id="CHEBI:456215"/>
        <dbReference type="EC" id="6.1.1.5"/>
    </reaction>
</comment>
<dbReference type="InterPro" id="IPR010663">
    <property type="entry name" value="Znf_FPG/IleRS"/>
</dbReference>
<dbReference type="Pfam" id="PF08264">
    <property type="entry name" value="Anticodon_1"/>
    <property type="match status" value="1"/>
</dbReference>
<dbReference type="HAMAP" id="MF_02002">
    <property type="entry name" value="Ile_tRNA_synth_type1"/>
    <property type="match status" value="1"/>
</dbReference>
<keyword evidence="10" id="KW-0479">Metal-binding</keyword>
<dbReference type="KEGG" id="seri:SERIO_v1c07510"/>
<keyword evidence="2 10" id="KW-0963">Cytoplasm</keyword>
<evidence type="ECO:0000259" key="13">
    <source>
        <dbReference type="Pfam" id="PF08264"/>
    </source>
</evidence>
<dbReference type="InterPro" id="IPR002301">
    <property type="entry name" value="Ile-tRNA-ligase"/>
</dbReference>
<dbReference type="PANTHER" id="PTHR42765">
    <property type="entry name" value="SOLEUCYL-TRNA SYNTHETASE"/>
    <property type="match status" value="1"/>
</dbReference>
<dbReference type="Proteomes" id="UP000035661">
    <property type="component" value="Chromosome"/>
</dbReference>
<dbReference type="Pfam" id="PF06827">
    <property type="entry name" value="zf-FPG_IleRS"/>
    <property type="match status" value="1"/>
</dbReference>
<evidence type="ECO:0000256" key="1">
    <source>
        <dbReference type="ARBA" id="ARBA00006887"/>
    </source>
</evidence>
<dbReference type="InterPro" id="IPR023585">
    <property type="entry name" value="Ile-tRNA-ligase_type1"/>
</dbReference>